<proteinExistence type="predicted"/>
<dbReference type="EMBL" id="VXIV02003140">
    <property type="protein sequence ID" value="KAF6020921.1"/>
    <property type="molecule type" value="Genomic_DNA"/>
</dbReference>
<accession>A0A7J7J5I4</accession>
<protein>
    <submittedName>
        <fullName evidence="1">Uncharacterized protein</fullName>
    </submittedName>
</protein>
<keyword evidence="2" id="KW-1185">Reference proteome</keyword>
<reference evidence="1" key="1">
    <citation type="submission" date="2020-06" db="EMBL/GenBank/DDBJ databases">
        <title>Draft genome of Bugula neritina, a colonial animal packing powerful symbionts and potential medicines.</title>
        <authorList>
            <person name="Rayko M."/>
        </authorList>
    </citation>
    <scope>NUCLEOTIDE SEQUENCE [LARGE SCALE GENOMIC DNA]</scope>
    <source>
        <strain evidence="1">Kwan_BN1</strain>
    </source>
</reference>
<evidence type="ECO:0000313" key="1">
    <source>
        <dbReference type="EMBL" id="KAF6020921.1"/>
    </source>
</evidence>
<evidence type="ECO:0000313" key="2">
    <source>
        <dbReference type="Proteomes" id="UP000593567"/>
    </source>
</evidence>
<organism evidence="1 2">
    <name type="scientific">Bugula neritina</name>
    <name type="common">Brown bryozoan</name>
    <name type="synonym">Sertularia neritina</name>
    <dbReference type="NCBI Taxonomy" id="10212"/>
    <lineage>
        <taxon>Eukaryota</taxon>
        <taxon>Metazoa</taxon>
        <taxon>Spiralia</taxon>
        <taxon>Lophotrochozoa</taxon>
        <taxon>Bryozoa</taxon>
        <taxon>Gymnolaemata</taxon>
        <taxon>Cheilostomatida</taxon>
        <taxon>Flustrina</taxon>
        <taxon>Buguloidea</taxon>
        <taxon>Bugulidae</taxon>
        <taxon>Bugula</taxon>
    </lineage>
</organism>
<name>A0A7J7J5I4_BUGNE</name>
<dbReference type="Proteomes" id="UP000593567">
    <property type="component" value="Unassembled WGS sequence"/>
</dbReference>
<sequence>MASYPLETVKGDDNRPYAFHTELGRAVFGVAESSNTKQKVHMTYVTFDDNDGSWLLSKEDYKFIDILDSQTTITKRQRYHTYLQLLKSKGRNYNVSKLSEKS</sequence>
<dbReference type="AlphaFoldDB" id="A0A7J7J5I4"/>
<comment type="caution">
    <text evidence="1">The sequence shown here is derived from an EMBL/GenBank/DDBJ whole genome shotgun (WGS) entry which is preliminary data.</text>
</comment>
<gene>
    <name evidence="1" type="ORF">EB796_020724</name>
</gene>